<organism evidence="3 4">
    <name type="scientific">Protopolystoma xenopodis</name>
    <dbReference type="NCBI Taxonomy" id="117903"/>
    <lineage>
        <taxon>Eukaryota</taxon>
        <taxon>Metazoa</taxon>
        <taxon>Spiralia</taxon>
        <taxon>Lophotrochozoa</taxon>
        <taxon>Platyhelminthes</taxon>
        <taxon>Monogenea</taxon>
        <taxon>Polyopisthocotylea</taxon>
        <taxon>Polystomatidea</taxon>
        <taxon>Polystomatidae</taxon>
        <taxon>Protopolystoma</taxon>
    </lineage>
</organism>
<feature type="transmembrane region" description="Helical" evidence="1">
    <location>
        <begin position="163"/>
        <end position="186"/>
    </location>
</feature>
<evidence type="ECO:0000313" key="3">
    <source>
        <dbReference type="EMBL" id="VEL33151.1"/>
    </source>
</evidence>
<evidence type="ECO:0000313" key="4">
    <source>
        <dbReference type="Proteomes" id="UP000784294"/>
    </source>
</evidence>
<comment type="caution">
    <text evidence="3">The sequence shown here is derived from an EMBL/GenBank/DDBJ whole genome shotgun (WGS) entry which is preliminary data.</text>
</comment>
<dbReference type="Proteomes" id="UP000784294">
    <property type="component" value="Unassembled WGS sequence"/>
</dbReference>
<name>A0A448XBS9_9PLAT</name>
<gene>
    <name evidence="3" type="ORF">PXEA_LOCUS26591</name>
</gene>
<dbReference type="PANTHER" id="PTHR45892">
    <property type="entry name" value="AMINOACYLASE-1"/>
    <property type="match status" value="1"/>
</dbReference>
<accession>A0A448XBS9</accession>
<evidence type="ECO:0000259" key="2">
    <source>
        <dbReference type="Pfam" id="PF07687"/>
    </source>
</evidence>
<keyword evidence="4" id="KW-1185">Reference proteome</keyword>
<keyword evidence="1" id="KW-0812">Transmembrane</keyword>
<dbReference type="InterPro" id="IPR011650">
    <property type="entry name" value="Peptidase_M20_dimer"/>
</dbReference>
<keyword evidence="1" id="KW-0472">Membrane</keyword>
<dbReference type="AlphaFoldDB" id="A0A448XBS9"/>
<keyword evidence="1" id="KW-1133">Transmembrane helix</keyword>
<reference evidence="3" key="1">
    <citation type="submission" date="2018-11" db="EMBL/GenBank/DDBJ databases">
        <authorList>
            <consortium name="Pathogen Informatics"/>
        </authorList>
    </citation>
    <scope>NUCLEOTIDE SEQUENCE</scope>
</reference>
<dbReference type="GO" id="GO:0004046">
    <property type="term" value="F:aminoacylase activity"/>
    <property type="evidence" value="ECO:0007669"/>
    <property type="project" value="TreeGrafter"/>
</dbReference>
<dbReference type="InterPro" id="IPR052083">
    <property type="entry name" value="Aminoacylase-1_M20A"/>
</dbReference>
<proteinExistence type="predicted"/>
<dbReference type="Pfam" id="PF07687">
    <property type="entry name" value="M20_dimer"/>
    <property type="match status" value="1"/>
</dbReference>
<dbReference type="Gene3D" id="1.10.150.900">
    <property type="match status" value="1"/>
</dbReference>
<dbReference type="PANTHER" id="PTHR45892:SF1">
    <property type="entry name" value="AMINOACYLASE-1"/>
    <property type="match status" value="1"/>
</dbReference>
<dbReference type="EMBL" id="CAAALY010245245">
    <property type="protein sequence ID" value="VEL33151.1"/>
    <property type="molecule type" value="Genomic_DNA"/>
</dbReference>
<dbReference type="OrthoDB" id="3064516at2759"/>
<feature type="domain" description="Peptidase M20 dimerisation" evidence="2">
    <location>
        <begin position="25"/>
        <end position="76"/>
    </location>
</feature>
<dbReference type="SUPFAM" id="SSF55031">
    <property type="entry name" value="Bacterial exopeptidase dimerisation domain"/>
    <property type="match status" value="1"/>
</dbReference>
<sequence>MLEFRRTELLRLEESKGKLSLGDVTSVNLTILSGGLQPNIVPPELSATFDIRLTPTIDFPQFERQLNLWREEAGAEGKFEYLQKDMSSTGHGCITVDRPDESSDQVWSILAEVCRKANGTKVLPSIFQGATDARFVRRAHLINPKIAKPGRALGFSPMRRTKVCFFIFIVLVGAMFRSKLTLIFYANRHGPGPA</sequence>
<dbReference type="Gene3D" id="3.30.70.360">
    <property type="match status" value="1"/>
</dbReference>
<evidence type="ECO:0000256" key="1">
    <source>
        <dbReference type="SAM" id="Phobius"/>
    </source>
</evidence>
<protein>
    <recommendedName>
        <fullName evidence="2">Peptidase M20 dimerisation domain-containing protein</fullName>
    </recommendedName>
</protein>
<dbReference type="InterPro" id="IPR036264">
    <property type="entry name" value="Bact_exopeptidase_dim_dom"/>
</dbReference>